<reference evidence="2" key="2">
    <citation type="submission" date="2022-01" db="EMBL/GenBank/DDBJ databases">
        <authorList>
            <person name="Yamashiro T."/>
            <person name="Shiraishi A."/>
            <person name="Satake H."/>
            <person name="Nakayama K."/>
        </authorList>
    </citation>
    <scope>NUCLEOTIDE SEQUENCE</scope>
</reference>
<evidence type="ECO:0000256" key="1">
    <source>
        <dbReference type="SAM" id="MobiDB-lite"/>
    </source>
</evidence>
<evidence type="ECO:0000313" key="2">
    <source>
        <dbReference type="EMBL" id="GJT45363.1"/>
    </source>
</evidence>
<sequence length="485" mass="53759">MAFSAISISSDSLEESVRTSIAQVILFGIIPTTIPSTTPTTDLPVIYDDTSLIPTDTPTIPTIPTIPFIALTIQYTSLFIDTDSSNSDIPERLPSQDPYEVTVARWRSRIAACSSPPPLPIHQILPAPPNLPRRSVVLVLPGQPNAVGQPYRTQPNGERKMLTARKRVGSLPTHRLASRYPSDPSSLDSHSDTSFDSSSRHSSSSHSISDSPCDSPTATSARPSRKRCRSPTASVYVASPVRRTLSPVRADLLPPHKRIKDFDFVTNLEVSSEEGYVSYVPREVGLGVDVEDSYEPYTEPGVDFVIQADIDACIAFVDDIRARGTHVRVMVKTAAEEEVESSSRGTVEVEVGPRVGPVIDDDVRESVREDVPDHVTADGAVDVTNKTLGDLVQRFHDHTMEIPAHPIQLIESVQRFQGHKIARVDLEVTAMTERIVTLERDNMRLRGMLGVKRQIVDRLQHSMSRVQKDLRQIRRFRFYDCVRLG</sequence>
<feature type="compositionally biased region" description="Low complexity" evidence="1">
    <location>
        <begin position="181"/>
        <end position="216"/>
    </location>
</feature>
<dbReference type="Proteomes" id="UP001151760">
    <property type="component" value="Unassembled WGS sequence"/>
</dbReference>
<dbReference type="EMBL" id="BQNB010015894">
    <property type="protein sequence ID" value="GJT45363.1"/>
    <property type="molecule type" value="Genomic_DNA"/>
</dbReference>
<accession>A0ABQ5E3A4</accession>
<proteinExistence type="predicted"/>
<reference evidence="2" key="1">
    <citation type="journal article" date="2022" name="Int. J. Mol. Sci.">
        <title>Draft Genome of Tanacetum Coccineum: Genomic Comparison of Closely Related Tanacetum-Family Plants.</title>
        <authorList>
            <person name="Yamashiro T."/>
            <person name="Shiraishi A."/>
            <person name="Nakayama K."/>
            <person name="Satake H."/>
        </authorList>
    </citation>
    <scope>NUCLEOTIDE SEQUENCE</scope>
</reference>
<gene>
    <name evidence="2" type="ORF">Tco_0954078</name>
</gene>
<feature type="region of interest" description="Disordered" evidence="1">
    <location>
        <begin position="167"/>
        <end position="233"/>
    </location>
</feature>
<protein>
    <submittedName>
        <fullName evidence="2">Uncharacterized protein</fullName>
    </submittedName>
</protein>
<keyword evidence="3" id="KW-1185">Reference proteome</keyword>
<comment type="caution">
    <text evidence="2">The sequence shown here is derived from an EMBL/GenBank/DDBJ whole genome shotgun (WGS) entry which is preliminary data.</text>
</comment>
<organism evidence="2 3">
    <name type="scientific">Tanacetum coccineum</name>
    <dbReference type="NCBI Taxonomy" id="301880"/>
    <lineage>
        <taxon>Eukaryota</taxon>
        <taxon>Viridiplantae</taxon>
        <taxon>Streptophyta</taxon>
        <taxon>Embryophyta</taxon>
        <taxon>Tracheophyta</taxon>
        <taxon>Spermatophyta</taxon>
        <taxon>Magnoliopsida</taxon>
        <taxon>eudicotyledons</taxon>
        <taxon>Gunneridae</taxon>
        <taxon>Pentapetalae</taxon>
        <taxon>asterids</taxon>
        <taxon>campanulids</taxon>
        <taxon>Asterales</taxon>
        <taxon>Asteraceae</taxon>
        <taxon>Asteroideae</taxon>
        <taxon>Anthemideae</taxon>
        <taxon>Anthemidinae</taxon>
        <taxon>Tanacetum</taxon>
    </lineage>
</organism>
<evidence type="ECO:0000313" key="3">
    <source>
        <dbReference type="Proteomes" id="UP001151760"/>
    </source>
</evidence>
<name>A0ABQ5E3A4_9ASTR</name>